<keyword evidence="2" id="KW-1185">Reference proteome</keyword>
<sequence length="382" mass="40863">MDAAPDTSGFYENLPLQDRFAVLADPGAYAPLPDDWHLGVADVENSTGAVADGRYKTVNMVGGAVISAQINGMRERIFPFVFGGDGAGFACAPGQIARAGRALAAVRCWAREEFSLTLRVALVPVRDIRAAGHDVAVARYRVSPGAEYAMFSGGGLSWAEGQMKQGLYALPEAAPGTVPDLTGLSCRWSDMAARNGTILSLVVLPEGRAGPAFARLAARILGIADRLDRGGHPVPAQGPRNRWPNPGNRLEAHASRAGRSLMRRRLSLLGRTLPAWFLFRSGIRLGRFDPRHYAAMTGANADYRKFDDGLKMTLDSDRATVSALRDLLDRARADGVARYGMCEQDAAMMTCIVPSPLRDDHVHFIDGAAGGYTAAAAALKRG</sequence>
<gene>
    <name evidence="1" type="ORF">C6Y53_05620</name>
</gene>
<dbReference type="KEGG" id="thas:C6Y53_05620"/>
<dbReference type="Pfam" id="PF11294">
    <property type="entry name" value="DUF3095"/>
    <property type="match status" value="1"/>
</dbReference>
<proteinExistence type="predicted"/>
<dbReference type="EMBL" id="CP027665">
    <property type="protein sequence ID" value="AVO37241.1"/>
    <property type="molecule type" value="Genomic_DNA"/>
</dbReference>
<evidence type="ECO:0000313" key="2">
    <source>
        <dbReference type="Proteomes" id="UP000237655"/>
    </source>
</evidence>
<protein>
    <submittedName>
        <fullName evidence="1">DUF3095 domain-containing protein</fullName>
    </submittedName>
</protein>
<dbReference type="AlphaFoldDB" id="A0A2S0MNC2"/>
<name>A0A2S0MNC2_9RHOB</name>
<organism evidence="1 2">
    <name type="scientific">Pukyongiella litopenaei</name>
    <dbReference type="NCBI Taxonomy" id="2605946"/>
    <lineage>
        <taxon>Bacteria</taxon>
        <taxon>Pseudomonadati</taxon>
        <taxon>Pseudomonadota</taxon>
        <taxon>Alphaproteobacteria</taxon>
        <taxon>Rhodobacterales</taxon>
        <taxon>Paracoccaceae</taxon>
        <taxon>Pukyongiella</taxon>
    </lineage>
</organism>
<accession>A0A2S0MNC2</accession>
<reference evidence="2" key="1">
    <citation type="submission" date="2018-03" db="EMBL/GenBank/DDBJ databases">
        <title>Genomic analysis of the strain SH-1 isolated from shrimp intestine.</title>
        <authorList>
            <person name="Kim Y.-S."/>
            <person name="Kim S.-E."/>
            <person name="Kim K.-H."/>
        </authorList>
    </citation>
    <scope>NUCLEOTIDE SEQUENCE [LARGE SCALE GENOMIC DNA]</scope>
    <source>
        <strain evidence="2">SH-1</strain>
    </source>
</reference>
<dbReference type="RefSeq" id="WP_106471553.1">
    <property type="nucleotide sequence ID" value="NZ_CP027665.1"/>
</dbReference>
<dbReference type="Proteomes" id="UP000237655">
    <property type="component" value="Chromosome"/>
</dbReference>
<evidence type="ECO:0000313" key="1">
    <source>
        <dbReference type="EMBL" id="AVO37241.1"/>
    </source>
</evidence>
<dbReference type="InterPro" id="IPR021445">
    <property type="entry name" value="DUF3095"/>
</dbReference>